<name>A0A1H1YPJ3_9ACTN</name>
<dbReference type="AlphaFoldDB" id="A0A1H1YPJ3"/>
<dbReference type="EMBL" id="LT629732">
    <property type="protein sequence ID" value="SDT23301.1"/>
    <property type="molecule type" value="Genomic_DNA"/>
</dbReference>
<accession>A0A1H1YPJ3</accession>
<dbReference type="Gene3D" id="3.90.79.10">
    <property type="entry name" value="Nucleoside Triphosphate Pyrophosphohydrolase"/>
    <property type="match status" value="1"/>
</dbReference>
<gene>
    <name evidence="3" type="ORF">SAMN04489717_5617</name>
</gene>
<reference evidence="3 4" key="1">
    <citation type="submission" date="2016-10" db="EMBL/GenBank/DDBJ databases">
        <authorList>
            <person name="de Groot N.N."/>
        </authorList>
    </citation>
    <scope>NUCLEOTIDE SEQUENCE [LARGE SCALE GENOMIC DNA]</scope>
    <source>
        <strain evidence="3 4">DSM 22024</strain>
    </source>
</reference>
<evidence type="ECO:0000259" key="2">
    <source>
        <dbReference type="PROSITE" id="PS51462"/>
    </source>
</evidence>
<dbReference type="STRING" id="117157.SAMN04489717_5617"/>
<feature type="domain" description="Nudix hydrolase" evidence="2">
    <location>
        <begin position="54"/>
        <end position="183"/>
    </location>
</feature>
<proteinExistence type="inferred from homology"/>
<keyword evidence="4" id="KW-1185">Reference proteome</keyword>
<evidence type="ECO:0000313" key="4">
    <source>
        <dbReference type="Proteomes" id="UP000198983"/>
    </source>
</evidence>
<organism evidence="3 4">
    <name type="scientific">Actinopolymorpha singaporensis</name>
    <dbReference type="NCBI Taxonomy" id="117157"/>
    <lineage>
        <taxon>Bacteria</taxon>
        <taxon>Bacillati</taxon>
        <taxon>Actinomycetota</taxon>
        <taxon>Actinomycetes</taxon>
        <taxon>Propionibacteriales</taxon>
        <taxon>Actinopolymorphaceae</taxon>
        <taxon>Actinopolymorpha</taxon>
    </lineage>
</organism>
<dbReference type="CDD" id="cd03674">
    <property type="entry name" value="NUDIX_Hydrolase"/>
    <property type="match status" value="1"/>
</dbReference>
<sequence>MSAPYTDRASSLHADAVRVLSAWQPPTPEQATLRQDYLDHLAARPDGVWRACTPAHVTAGMVVVDPTAEHVLLVLHGRIQLWVQPGGHCEESDVSLAAAATREAVEETGVADLRVGEQPLLLSRHGAPCLADTHLDVQYLGIAPYGATPVVSAESADVRWFGVDELPDDLASGVADSVAAARQAVSALA</sequence>
<dbReference type="InterPro" id="IPR015797">
    <property type="entry name" value="NUDIX_hydrolase-like_dom_sf"/>
</dbReference>
<dbReference type="SUPFAM" id="SSF55811">
    <property type="entry name" value="Nudix"/>
    <property type="match status" value="1"/>
</dbReference>
<evidence type="ECO:0000256" key="1">
    <source>
        <dbReference type="ARBA" id="ARBA00005582"/>
    </source>
</evidence>
<dbReference type="Proteomes" id="UP000198983">
    <property type="component" value="Chromosome I"/>
</dbReference>
<dbReference type="RefSeq" id="WP_197681601.1">
    <property type="nucleotide sequence ID" value="NZ_LT629732.1"/>
</dbReference>
<dbReference type="PROSITE" id="PS51462">
    <property type="entry name" value="NUDIX"/>
    <property type="match status" value="1"/>
</dbReference>
<dbReference type="PANTHER" id="PTHR43736">
    <property type="entry name" value="ADP-RIBOSE PYROPHOSPHATASE"/>
    <property type="match status" value="1"/>
</dbReference>
<dbReference type="PANTHER" id="PTHR43736:SF1">
    <property type="entry name" value="DIHYDRONEOPTERIN TRIPHOSPHATE DIPHOSPHATASE"/>
    <property type="match status" value="1"/>
</dbReference>
<protein>
    <submittedName>
        <fullName evidence="3">8-oxo-dGTP pyrophosphatase MutT, NUDIX family</fullName>
    </submittedName>
</protein>
<comment type="similarity">
    <text evidence="1">Belongs to the Nudix hydrolase family.</text>
</comment>
<dbReference type="Pfam" id="PF00293">
    <property type="entry name" value="NUDIX"/>
    <property type="match status" value="1"/>
</dbReference>
<dbReference type="InterPro" id="IPR000086">
    <property type="entry name" value="NUDIX_hydrolase_dom"/>
</dbReference>
<evidence type="ECO:0000313" key="3">
    <source>
        <dbReference type="EMBL" id="SDT23301.1"/>
    </source>
</evidence>